<feature type="domain" description="HTH tetR-type" evidence="3">
    <location>
        <begin position="10"/>
        <end position="70"/>
    </location>
</feature>
<gene>
    <name evidence="4" type="ORF">BEL05_02595</name>
</gene>
<dbReference type="RefSeq" id="WP_069670371.1">
    <property type="nucleotide sequence ID" value="NZ_MCBT01000011.1"/>
</dbReference>
<dbReference type="InterPro" id="IPR001647">
    <property type="entry name" value="HTH_TetR"/>
</dbReference>
<evidence type="ECO:0000313" key="4">
    <source>
        <dbReference type="EMBL" id="OEG75164.1"/>
    </source>
</evidence>
<evidence type="ECO:0000256" key="2">
    <source>
        <dbReference type="PROSITE-ProRule" id="PRU00335"/>
    </source>
</evidence>
<dbReference type="STRING" id="23.BEL05_02595"/>
<sequence>MQQGEVGQGDQTKQNIVAALMQSLRSVTYQQVKVGDLMRRAAIGRSTFYRHFSSKLDVLLLLHSGRFEQMLSDYQTESDWLAEQAGDSLRVFIKQVKTNSQLRRSLGYTLGADREMATNKITLLIEKKIEASLRKAFGSKALTIPFSILSLAIAANIHSQVKALKEQVSANDIDQFIDQLHRLNRGLITAALPQDL</sequence>
<dbReference type="AlphaFoldDB" id="A0A1E5IXF8"/>
<evidence type="ECO:0000259" key="3">
    <source>
        <dbReference type="PROSITE" id="PS50977"/>
    </source>
</evidence>
<organism evidence="4 5">
    <name type="scientific">Shewanella colwelliana</name>
    <name type="common">Alteromonas colwelliana</name>
    <dbReference type="NCBI Taxonomy" id="23"/>
    <lineage>
        <taxon>Bacteria</taxon>
        <taxon>Pseudomonadati</taxon>
        <taxon>Pseudomonadota</taxon>
        <taxon>Gammaproteobacteria</taxon>
        <taxon>Alteromonadales</taxon>
        <taxon>Shewanellaceae</taxon>
        <taxon>Shewanella</taxon>
    </lineage>
</organism>
<name>A0A1E5IXF8_SHECO</name>
<dbReference type="PROSITE" id="PS50977">
    <property type="entry name" value="HTH_TETR_2"/>
    <property type="match status" value="1"/>
</dbReference>
<evidence type="ECO:0000313" key="5">
    <source>
        <dbReference type="Proteomes" id="UP000095230"/>
    </source>
</evidence>
<dbReference type="InterPro" id="IPR009057">
    <property type="entry name" value="Homeodomain-like_sf"/>
</dbReference>
<dbReference type="Gene3D" id="1.10.357.10">
    <property type="entry name" value="Tetracycline Repressor, domain 2"/>
    <property type="match status" value="1"/>
</dbReference>
<comment type="caution">
    <text evidence="4">The sequence shown here is derived from an EMBL/GenBank/DDBJ whole genome shotgun (WGS) entry which is preliminary data.</text>
</comment>
<proteinExistence type="predicted"/>
<accession>A0A1E5IXF8</accession>
<dbReference type="Proteomes" id="UP000095230">
    <property type="component" value="Unassembled WGS sequence"/>
</dbReference>
<dbReference type="GO" id="GO:0003677">
    <property type="term" value="F:DNA binding"/>
    <property type="evidence" value="ECO:0007669"/>
    <property type="project" value="UniProtKB-UniRule"/>
</dbReference>
<dbReference type="Pfam" id="PF00440">
    <property type="entry name" value="TetR_N"/>
    <property type="match status" value="1"/>
</dbReference>
<dbReference type="EMBL" id="MCBT01000011">
    <property type="protein sequence ID" value="OEG75164.1"/>
    <property type="molecule type" value="Genomic_DNA"/>
</dbReference>
<protein>
    <recommendedName>
        <fullName evidence="3">HTH tetR-type domain-containing protein</fullName>
    </recommendedName>
</protein>
<reference evidence="4 5" key="1">
    <citation type="submission" date="2016-07" db="EMBL/GenBank/DDBJ databases">
        <title>Whole-genome of two Shewanella species isolated from a digestive organ of sea cucumber Apostichopus japonicus Selenka 1867.</title>
        <authorList>
            <person name="Hong H.-H."/>
            <person name="Choi H."/>
            <person name="Cheon S."/>
            <person name="Oh J.-S."/>
            <person name="Lee H.-G."/>
            <person name="Park C."/>
        </authorList>
    </citation>
    <scope>NUCLEOTIDE SEQUENCE [LARGE SCALE GENOMIC DNA]</scope>
    <source>
        <strain evidence="4 5">CSB03KR</strain>
    </source>
</reference>
<feature type="DNA-binding region" description="H-T-H motif" evidence="2">
    <location>
        <begin position="33"/>
        <end position="52"/>
    </location>
</feature>
<keyword evidence="1 2" id="KW-0238">DNA-binding</keyword>
<evidence type="ECO:0000256" key="1">
    <source>
        <dbReference type="ARBA" id="ARBA00023125"/>
    </source>
</evidence>
<dbReference type="SUPFAM" id="SSF46689">
    <property type="entry name" value="Homeodomain-like"/>
    <property type="match status" value="1"/>
</dbReference>